<keyword evidence="1" id="KW-0812">Transmembrane</keyword>
<sequence>MADVLNSDCILTISPTQCMGTRADLWTYIFMAGFNSSMALVFIAYRWPEHRRRFYMAIKDPNQTKNTIFIMYALFVVGMLVSTWTLGDFVNVVRATDGAAYFSLWSVPYLTSMSIFLSSICIQYLRLFEITRSSSVVVARSELERLLVLWACISPLTACAIMIINIHGGYLIYRVYTIQLLCETTMSVVLLIAAEISIGKRPHLDNNSQVRLVRRNLRQMVATACVHTTLNTLQNLIGLFMAPICVWRLIECLMLWSFQRCVNIEASGTSTTHHTAAIVPVPPALLADQAGDSTPKQ</sequence>
<keyword evidence="3" id="KW-0496">Mitochondrion</keyword>
<accession>A0A0G4J3E9</accession>
<name>A0A0G4J3E9_PLABS</name>
<gene>
    <name evidence="2" type="ORF">PBRA_002384</name>
    <name evidence="3" type="ORF">PLBR_LOCUS907</name>
</gene>
<feature type="transmembrane region" description="Helical" evidence="1">
    <location>
        <begin position="172"/>
        <end position="194"/>
    </location>
</feature>
<keyword evidence="1" id="KW-1133">Transmembrane helix</keyword>
<dbReference type="EMBL" id="CDSF01000122">
    <property type="protein sequence ID" value="CEP02118.1"/>
    <property type="molecule type" value="Genomic_DNA"/>
</dbReference>
<organism evidence="2 4">
    <name type="scientific">Plasmodiophora brassicae</name>
    <name type="common">Clubroot disease agent</name>
    <dbReference type="NCBI Taxonomy" id="37360"/>
    <lineage>
        <taxon>Eukaryota</taxon>
        <taxon>Sar</taxon>
        <taxon>Rhizaria</taxon>
        <taxon>Endomyxa</taxon>
        <taxon>Phytomyxea</taxon>
        <taxon>Plasmodiophorida</taxon>
        <taxon>Plasmodiophoridae</taxon>
        <taxon>Plasmodiophora</taxon>
    </lineage>
</organism>
<dbReference type="AlphaFoldDB" id="A0A0G4J3E9"/>
<evidence type="ECO:0000313" key="4">
    <source>
        <dbReference type="Proteomes" id="UP000039324"/>
    </source>
</evidence>
<keyword evidence="4" id="KW-1185">Reference proteome</keyword>
<feature type="transmembrane region" description="Helical" evidence="1">
    <location>
        <begin position="107"/>
        <end position="125"/>
    </location>
</feature>
<protein>
    <submittedName>
        <fullName evidence="2">Uncharacterized protein</fullName>
    </submittedName>
</protein>
<dbReference type="Proteomes" id="UP000039324">
    <property type="component" value="Unassembled WGS sequence"/>
</dbReference>
<feature type="transmembrane region" description="Helical" evidence="1">
    <location>
        <begin position="68"/>
        <end position="87"/>
    </location>
</feature>
<evidence type="ECO:0000313" key="5">
    <source>
        <dbReference type="Proteomes" id="UP000290189"/>
    </source>
</evidence>
<reference evidence="2 4" key="1">
    <citation type="submission" date="2015-02" db="EMBL/GenBank/DDBJ databases">
        <authorList>
            <person name="Chooi Y.-H."/>
        </authorList>
    </citation>
    <scope>NUCLEOTIDE SEQUENCE [LARGE SCALE GENOMIC DNA]</scope>
    <source>
        <strain evidence="2">E3</strain>
    </source>
</reference>
<evidence type="ECO:0000313" key="3">
    <source>
        <dbReference type="EMBL" id="SPQ93692.1"/>
    </source>
</evidence>
<evidence type="ECO:0000313" key="2">
    <source>
        <dbReference type="EMBL" id="CEP02118.1"/>
    </source>
</evidence>
<proteinExistence type="predicted"/>
<feature type="transmembrane region" description="Helical" evidence="1">
    <location>
        <begin position="25"/>
        <end position="47"/>
    </location>
</feature>
<dbReference type="EMBL" id="OVEO01000001">
    <property type="protein sequence ID" value="SPQ93692.1"/>
    <property type="molecule type" value="Genomic_DNA"/>
</dbReference>
<reference evidence="3 5" key="2">
    <citation type="submission" date="2018-03" db="EMBL/GenBank/DDBJ databases">
        <authorList>
            <person name="Fogelqvist J."/>
        </authorList>
    </citation>
    <scope>NUCLEOTIDE SEQUENCE [LARGE SCALE GENOMIC DNA]</scope>
</reference>
<geneLocation type="mitochondrion" evidence="3"/>
<feature type="transmembrane region" description="Helical" evidence="1">
    <location>
        <begin position="146"/>
        <end position="166"/>
    </location>
</feature>
<dbReference type="Proteomes" id="UP000290189">
    <property type="component" value="Unassembled WGS sequence"/>
</dbReference>
<evidence type="ECO:0000256" key="1">
    <source>
        <dbReference type="SAM" id="Phobius"/>
    </source>
</evidence>
<keyword evidence="1" id="KW-0472">Membrane</keyword>